<evidence type="ECO:0008006" key="4">
    <source>
        <dbReference type="Google" id="ProtNLM"/>
    </source>
</evidence>
<accession>A0ABQ5T0N2</accession>
<evidence type="ECO:0000313" key="3">
    <source>
        <dbReference type="Proteomes" id="UP001142292"/>
    </source>
</evidence>
<dbReference type="EMBL" id="BSEL01000008">
    <property type="protein sequence ID" value="GLJ69997.1"/>
    <property type="molecule type" value="Genomic_DNA"/>
</dbReference>
<feature type="compositionally biased region" description="Acidic residues" evidence="1">
    <location>
        <begin position="1"/>
        <end position="10"/>
    </location>
</feature>
<gene>
    <name evidence="2" type="ORF">GCM10017579_40330</name>
</gene>
<name>A0ABQ5T0N2_9ACTN</name>
<evidence type="ECO:0000256" key="1">
    <source>
        <dbReference type="SAM" id="MobiDB-lite"/>
    </source>
</evidence>
<comment type="caution">
    <text evidence="2">The sequence shown here is derived from an EMBL/GenBank/DDBJ whole genome shotgun (WGS) entry which is preliminary data.</text>
</comment>
<reference evidence="2" key="1">
    <citation type="journal article" date="2014" name="Int. J. Syst. Evol. Microbiol.">
        <title>Complete genome of a new Firmicutes species belonging to the dominant human colonic microbiota ('Ruminococcus bicirculans') reveals two chromosomes and a selective capacity to utilize plant glucans.</title>
        <authorList>
            <consortium name="NISC Comparative Sequencing Program"/>
            <person name="Wegmann U."/>
            <person name="Louis P."/>
            <person name="Goesmann A."/>
            <person name="Henrissat B."/>
            <person name="Duncan S.H."/>
            <person name="Flint H.J."/>
        </authorList>
    </citation>
    <scope>NUCLEOTIDE SEQUENCE</scope>
    <source>
        <strain evidence="2">VKM Ac-1246</strain>
    </source>
</reference>
<keyword evidence="3" id="KW-1185">Reference proteome</keyword>
<reference evidence="2" key="2">
    <citation type="submission" date="2023-01" db="EMBL/GenBank/DDBJ databases">
        <authorList>
            <person name="Sun Q."/>
            <person name="Evtushenko L."/>
        </authorList>
    </citation>
    <scope>NUCLEOTIDE SEQUENCE</scope>
    <source>
        <strain evidence="2">VKM Ac-1246</strain>
    </source>
</reference>
<organism evidence="2 3">
    <name type="scientific">Nocardioides luteus</name>
    <dbReference type="NCBI Taxonomy" id="1844"/>
    <lineage>
        <taxon>Bacteria</taxon>
        <taxon>Bacillati</taxon>
        <taxon>Actinomycetota</taxon>
        <taxon>Actinomycetes</taxon>
        <taxon>Propionibacteriales</taxon>
        <taxon>Nocardioidaceae</taxon>
        <taxon>Nocardioides</taxon>
    </lineage>
</organism>
<dbReference type="Proteomes" id="UP001142292">
    <property type="component" value="Unassembled WGS sequence"/>
</dbReference>
<sequence length="413" mass="43542">MGPEQNEEQELPPVTEFDAGETGTIPVVGYAYPWDVVGDPTFADRARGLGVTKVALAAAYHTARAATPLHPEHRIVEARTAALYRPVRAEAWEGARVVPPAATWVTENGSPAADPFGQAAATLADAGLEVAAWIVLTHSTHLGEADPELTVVSCWDEPYPYALCARHEDVRRYAETLAAEAVRDTPVSTVILEACGQMGFGHGGHHEKTDGAYDDTTQQLLSICCCPACREDWAARGLDPETTVAALRGATGVEATEAAIDQAALHTILASRHAAADELRRRVIAAVREAAPGATEIALHAQPDPWATGASPGLTPTTADDVDLVVSFCWPTTEASVETGRRLVEAVDGKAAAAAYVTVLPPTTEDAFGGHVRALVDAGIDQIHLYHLGLAGADRQHLLASATEVLTTAARTE</sequence>
<protein>
    <recommendedName>
        <fullName evidence="4">Alanine-rich protein</fullName>
    </recommendedName>
</protein>
<feature type="region of interest" description="Disordered" evidence="1">
    <location>
        <begin position="1"/>
        <end position="20"/>
    </location>
</feature>
<evidence type="ECO:0000313" key="2">
    <source>
        <dbReference type="EMBL" id="GLJ69997.1"/>
    </source>
</evidence>
<proteinExistence type="predicted"/>